<keyword evidence="3" id="KW-0235">DNA replication</keyword>
<evidence type="ECO:0000313" key="9">
    <source>
        <dbReference type="Proteomes" id="UP000248161"/>
    </source>
</evidence>
<comment type="caution">
    <text evidence="8">The sequence shown here is derived from an EMBL/GenBank/DDBJ whole genome shotgun (WGS) entry which is preliminary data.</text>
</comment>
<dbReference type="InterPro" id="IPR008921">
    <property type="entry name" value="DNA_pol3_clamp-load_cplx_C"/>
</dbReference>
<evidence type="ECO:0000256" key="4">
    <source>
        <dbReference type="ARBA" id="ARBA00022741"/>
    </source>
</evidence>
<evidence type="ECO:0000256" key="5">
    <source>
        <dbReference type="ARBA" id="ARBA00022840"/>
    </source>
</evidence>
<organism evidence="8 9">
    <name type="scientific">Candidatus Thalassarchaeum betae</name>
    <dbReference type="NCBI Taxonomy" id="2599289"/>
    <lineage>
        <taxon>Archaea</taxon>
        <taxon>Methanobacteriati</taxon>
        <taxon>Thermoplasmatota</taxon>
        <taxon>Candidatus Poseidoniia</taxon>
        <taxon>Candidatus Poseidoniales</taxon>
        <taxon>Candidatus Thalassarchaeaceae</taxon>
        <taxon>Candidatus Thalassarchaeum</taxon>
    </lineage>
</organism>
<accession>A0A2V3HRQ7</accession>
<protein>
    <recommendedName>
        <fullName evidence="2">Replication factor C small subunit</fullName>
    </recommendedName>
    <alternativeName>
        <fullName evidence="6">Clamp loader small subunit</fullName>
    </alternativeName>
</protein>
<dbReference type="InterPro" id="IPR050238">
    <property type="entry name" value="DNA_Rep/Repair_Clamp_Loader"/>
</dbReference>
<dbReference type="InterPro" id="IPR003959">
    <property type="entry name" value="ATPase_AAA_core"/>
</dbReference>
<dbReference type="GO" id="GO:0003677">
    <property type="term" value="F:DNA binding"/>
    <property type="evidence" value="ECO:0007669"/>
    <property type="project" value="InterPro"/>
</dbReference>
<dbReference type="PRINTS" id="PR00300">
    <property type="entry name" value="CLPPROTEASEA"/>
</dbReference>
<name>A0A2V3HRQ7_9ARCH</name>
<evidence type="ECO:0000256" key="1">
    <source>
        <dbReference type="ARBA" id="ARBA00009668"/>
    </source>
</evidence>
<evidence type="ECO:0000256" key="2">
    <source>
        <dbReference type="ARBA" id="ARBA00014164"/>
    </source>
</evidence>
<dbReference type="FunFam" id="3.40.50.300:FF:000952">
    <property type="entry name" value="Replication factor C subunit 2"/>
    <property type="match status" value="1"/>
</dbReference>
<dbReference type="GO" id="GO:0003689">
    <property type="term" value="F:DNA clamp loader activity"/>
    <property type="evidence" value="ECO:0007669"/>
    <property type="project" value="TreeGrafter"/>
</dbReference>
<evidence type="ECO:0000313" key="8">
    <source>
        <dbReference type="EMBL" id="PXF21715.1"/>
    </source>
</evidence>
<dbReference type="CDD" id="cd00009">
    <property type="entry name" value="AAA"/>
    <property type="match status" value="1"/>
</dbReference>
<dbReference type="Gene3D" id="1.10.8.60">
    <property type="match status" value="1"/>
</dbReference>
<gene>
    <name evidence="8" type="ORF">CXX69_03670</name>
</gene>
<evidence type="ECO:0000259" key="7">
    <source>
        <dbReference type="SMART" id="SM00382"/>
    </source>
</evidence>
<dbReference type="InterPro" id="IPR047854">
    <property type="entry name" value="RFC_lid"/>
</dbReference>
<dbReference type="Proteomes" id="UP000248161">
    <property type="component" value="Unassembled WGS sequence"/>
</dbReference>
<dbReference type="CDD" id="cd18140">
    <property type="entry name" value="HLD_clamp_RFC"/>
    <property type="match status" value="1"/>
</dbReference>
<dbReference type="GO" id="GO:0005663">
    <property type="term" value="C:DNA replication factor C complex"/>
    <property type="evidence" value="ECO:0007669"/>
    <property type="project" value="TreeGrafter"/>
</dbReference>
<dbReference type="Pfam" id="PF08542">
    <property type="entry name" value="Rep_fac_C"/>
    <property type="match status" value="1"/>
</dbReference>
<dbReference type="SMART" id="SM00382">
    <property type="entry name" value="AAA"/>
    <property type="match status" value="1"/>
</dbReference>
<keyword evidence="5" id="KW-0067">ATP-binding</keyword>
<comment type="similarity">
    <text evidence="1">Belongs to the activator 1 small subunits family. RfcS subfamily.</text>
</comment>
<evidence type="ECO:0000256" key="3">
    <source>
        <dbReference type="ARBA" id="ARBA00022705"/>
    </source>
</evidence>
<dbReference type="NCBIfam" id="NF001679">
    <property type="entry name" value="PRK00440.1"/>
    <property type="match status" value="1"/>
</dbReference>
<dbReference type="PANTHER" id="PTHR11669:SF20">
    <property type="entry name" value="REPLICATION FACTOR C SUBUNIT 4"/>
    <property type="match status" value="1"/>
</dbReference>
<dbReference type="GO" id="GO:0006261">
    <property type="term" value="P:DNA-templated DNA replication"/>
    <property type="evidence" value="ECO:0007669"/>
    <property type="project" value="TreeGrafter"/>
</dbReference>
<dbReference type="Pfam" id="PF21960">
    <property type="entry name" value="RCF1-5-like_lid"/>
    <property type="match status" value="1"/>
</dbReference>
<dbReference type="EMBL" id="PSPG01000006">
    <property type="protein sequence ID" value="PXF21715.1"/>
    <property type="molecule type" value="Genomic_DNA"/>
</dbReference>
<evidence type="ECO:0000256" key="6">
    <source>
        <dbReference type="ARBA" id="ARBA00031749"/>
    </source>
</evidence>
<dbReference type="Gene3D" id="3.40.50.300">
    <property type="entry name" value="P-loop containing nucleotide triphosphate hydrolases"/>
    <property type="match status" value="1"/>
</dbReference>
<reference evidence="8 9" key="1">
    <citation type="journal article" date="2015" name="Nat. Commun.">
        <title>Genomic and transcriptomic evidence for scavenging of diverse organic compounds by widespread deep-sea archaea.</title>
        <authorList>
            <person name="Li M."/>
            <person name="Baker B.J."/>
            <person name="Anantharaman K."/>
            <person name="Jain S."/>
            <person name="Breier J.A."/>
            <person name="Dick G.J."/>
        </authorList>
    </citation>
    <scope>NUCLEOTIDE SEQUENCE [LARGE SCALE GENOMIC DNA]</scope>
    <source>
        <strain evidence="8">Cayman_51_deep</strain>
    </source>
</reference>
<dbReference type="Gene3D" id="1.20.272.10">
    <property type="match status" value="1"/>
</dbReference>
<dbReference type="InterPro" id="IPR001270">
    <property type="entry name" value="ClpA/B"/>
</dbReference>
<dbReference type="InterPro" id="IPR027417">
    <property type="entry name" value="P-loop_NTPase"/>
</dbReference>
<dbReference type="Pfam" id="PF00004">
    <property type="entry name" value="AAA"/>
    <property type="match status" value="1"/>
</dbReference>
<dbReference type="GO" id="GO:0006281">
    <property type="term" value="P:DNA repair"/>
    <property type="evidence" value="ECO:0007669"/>
    <property type="project" value="TreeGrafter"/>
</dbReference>
<sequence length="319" mass="35149">MSELWVERHRPRTVGDIKGQRAVVDRLKAYAEMRTFPHLLFAGPAGTGKTTAALALARDIFGDEDYRTSLLEMNASDERKLESIRTKVKQFARTAPVPGTTFKIIFLDEADALTPDAQGALRRIMEQNSETCRFILTCNYSSKIIEPIQSRCAVFRFRPLADDQALEMIQSVAAAEGINLDAEAADAIVHVSLGDLRKAITSLQVAASLDANVTRELVYETTATAPPEELHGFILACKEDGFQPARRRLKELLDRFGLAGTDLVNQMHRELGSVAFLDEAQKLAVTETMAECDFRMVEGGGEALQLDAMTARLCSLIGN</sequence>
<dbReference type="GO" id="GO:0005524">
    <property type="term" value="F:ATP binding"/>
    <property type="evidence" value="ECO:0007669"/>
    <property type="project" value="UniProtKB-KW"/>
</dbReference>
<dbReference type="AlphaFoldDB" id="A0A2V3HRQ7"/>
<keyword evidence="4" id="KW-0547">Nucleotide-binding</keyword>
<dbReference type="InterPro" id="IPR003593">
    <property type="entry name" value="AAA+_ATPase"/>
</dbReference>
<dbReference type="GO" id="GO:0016887">
    <property type="term" value="F:ATP hydrolysis activity"/>
    <property type="evidence" value="ECO:0007669"/>
    <property type="project" value="InterPro"/>
</dbReference>
<dbReference type="PANTHER" id="PTHR11669">
    <property type="entry name" value="REPLICATION FACTOR C / DNA POLYMERASE III GAMMA-TAU SUBUNIT"/>
    <property type="match status" value="1"/>
</dbReference>
<dbReference type="SUPFAM" id="SSF48019">
    <property type="entry name" value="post-AAA+ oligomerization domain-like"/>
    <property type="match status" value="1"/>
</dbReference>
<dbReference type="InterPro" id="IPR013748">
    <property type="entry name" value="Rep_factorC_C"/>
</dbReference>
<feature type="domain" description="AAA+ ATPase" evidence="7">
    <location>
        <begin position="35"/>
        <end position="167"/>
    </location>
</feature>
<dbReference type="SUPFAM" id="SSF52540">
    <property type="entry name" value="P-loop containing nucleoside triphosphate hydrolases"/>
    <property type="match status" value="1"/>
</dbReference>
<proteinExistence type="inferred from homology"/>